<name>A0A8H3AM17_9AGAM</name>
<evidence type="ECO:0000313" key="1">
    <source>
        <dbReference type="EMBL" id="CAE6428156.1"/>
    </source>
</evidence>
<organism evidence="1 2">
    <name type="scientific">Rhizoctonia solani</name>
    <dbReference type="NCBI Taxonomy" id="456999"/>
    <lineage>
        <taxon>Eukaryota</taxon>
        <taxon>Fungi</taxon>
        <taxon>Dikarya</taxon>
        <taxon>Basidiomycota</taxon>
        <taxon>Agaricomycotina</taxon>
        <taxon>Agaricomycetes</taxon>
        <taxon>Cantharellales</taxon>
        <taxon>Ceratobasidiaceae</taxon>
        <taxon>Rhizoctonia</taxon>
    </lineage>
</organism>
<proteinExistence type="predicted"/>
<dbReference type="AlphaFoldDB" id="A0A8H3AM17"/>
<reference evidence="1" key="1">
    <citation type="submission" date="2021-01" db="EMBL/GenBank/DDBJ databases">
        <authorList>
            <person name="Kaushik A."/>
        </authorList>
    </citation>
    <scope>NUCLEOTIDE SEQUENCE</scope>
    <source>
        <strain evidence="1">Type strain: AG8-Rh-89/</strain>
    </source>
</reference>
<dbReference type="Proteomes" id="UP000663850">
    <property type="component" value="Unassembled WGS sequence"/>
</dbReference>
<gene>
    <name evidence="1" type="ORF">RDB_LOCUS16948</name>
</gene>
<accession>A0A8H3AM17</accession>
<protein>
    <submittedName>
        <fullName evidence="1">Uncharacterized protein</fullName>
    </submittedName>
</protein>
<comment type="caution">
    <text evidence="1">The sequence shown here is derived from an EMBL/GenBank/DDBJ whole genome shotgun (WGS) entry which is preliminary data.</text>
</comment>
<dbReference type="OrthoDB" id="3257342at2759"/>
<evidence type="ECO:0000313" key="2">
    <source>
        <dbReference type="Proteomes" id="UP000663850"/>
    </source>
</evidence>
<sequence>MAQACTTQGRKFLHFIINVAEKGEIIFPPLEWPSFYLVSIYFSSYTQFLHSEERPNSSGSEIADMLKYSSKFLEHGAGKAALSLAMMVCAEDELLSFHSLETINSEINRRNVLDAMIASIDLARFRLGGWVRLTLGVLEEKPVRGKVSKQELMDQVTCSWMRENDLYEHCNLVVFNKQAHPYMLLASLFDKKPLGKAMPKINSACEGYPTYQKVFNCIDAGVAIWASW</sequence>
<dbReference type="EMBL" id="CAJMWZ010000914">
    <property type="protein sequence ID" value="CAE6428156.1"/>
    <property type="molecule type" value="Genomic_DNA"/>
</dbReference>